<sequence>MARSRAKIKGRGSSTSNLSIKTGPVPRQAPYKKMVYSFGSNVWQSVSFWSDASLPV</sequence>
<accession>A0A1G8ZH49</accession>
<protein>
    <submittedName>
        <fullName evidence="2">Uncharacterized protein</fullName>
    </submittedName>
</protein>
<evidence type="ECO:0000256" key="1">
    <source>
        <dbReference type="SAM" id="MobiDB-lite"/>
    </source>
</evidence>
<feature type="region of interest" description="Disordered" evidence="1">
    <location>
        <begin position="1"/>
        <end position="26"/>
    </location>
</feature>
<dbReference type="Proteomes" id="UP000198694">
    <property type="component" value="Unassembled WGS sequence"/>
</dbReference>
<organism evidence="2 3">
    <name type="scientific">Sediminibacillus albus</name>
    <dbReference type="NCBI Taxonomy" id="407036"/>
    <lineage>
        <taxon>Bacteria</taxon>
        <taxon>Bacillati</taxon>
        <taxon>Bacillota</taxon>
        <taxon>Bacilli</taxon>
        <taxon>Bacillales</taxon>
        <taxon>Bacillaceae</taxon>
        <taxon>Sediminibacillus</taxon>
    </lineage>
</organism>
<evidence type="ECO:0000313" key="2">
    <source>
        <dbReference type="EMBL" id="SDK13914.1"/>
    </source>
</evidence>
<evidence type="ECO:0000313" key="3">
    <source>
        <dbReference type="Proteomes" id="UP000198694"/>
    </source>
</evidence>
<gene>
    <name evidence="2" type="ORF">SAMN05216243_1984</name>
</gene>
<proteinExistence type="predicted"/>
<dbReference type="AlphaFoldDB" id="A0A1G8ZH49"/>
<reference evidence="2 3" key="1">
    <citation type="submission" date="2016-10" db="EMBL/GenBank/DDBJ databases">
        <authorList>
            <person name="de Groot N.N."/>
        </authorList>
    </citation>
    <scope>NUCLEOTIDE SEQUENCE [LARGE SCALE GENOMIC DNA]</scope>
    <source>
        <strain evidence="2 3">CGMCC 1.6502</strain>
    </source>
</reference>
<name>A0A1G8ZH49_9BACI</name>
<keyword evidence="3" id="KW-1185">Reference proteome</keyword>
<dbReference type="EMBL" id="FNFL01000003">
    <property type="protein sequence ID" value="SDK13914.1"/>
    <property type="molecule type" value="Genomic_DNA"/>
</dbReference>
<feature type="compositionally biased region" description="Basic residues" evidence="1">
    <location>
        <begin position="1"/>
        <end position="10"/>
    </location>
</feature>